<reference evidence="1 2" key="1">
    <citation type="journal article" date="2021" name="Elife">
        <title>Chloroplast acquisition without the gene transfer in kleptoplastic sea slugs, Plakobranchus ocellatus.</title>
        <authorList>
            <person name="Maeda T."/>
            <person name="Takahashi S."/>
            <person name="Yoshida T."/>
            <person name="Shimamura S."/>
            <person name="Takaki Y."/>
            <person name="Nagai Y."/>
            <person name="Toyoda A."/>
            <person name="Suzuki Y."/>
            <person name="Arimoto A."/>
            <person name="Ishii H."/>
            <person name="Satoh N."/>
            <person name="Nishiyama T."/>
            <person name="Hasebe M."/>
            <person name="Maruyama T."/>
            <person name="Minagawa J."/>
            <person name="Obokata J."/>
            <person name="Shigenobu S."/>
        </authorList>
    </citation>
    <scope>NUCLEOTIDE SEQUENCE [LARGE SCALE GENOMIC DNA]</scope>
</reference>
<sequence length="107" mass="12084">MFRPPHTPEPMSHFLFHLDIARSLLSGGTVMDRPVGEVQAIAGMATPGTSREHRRVRLPGRKKQCVQCRVKDVRTATNKCPETVLGCFLCRTHLCDEQCFAQFHHSL</sequence>
<accession>A0AAV4AIL3</accession>
<dbReference type="EMBL" id="BLXT01003924">
    <property type="protein sequence ID" value="GFO08005.1"/>
    <property type="molecule type" value="Genomic_DNA"/>
</dbReference>
<dbReference type="Proteomes" id="UP000735302">
    <property type="component" value="Unassembled WGS sequence"/>
</dbReference>
<dbReference type="AlphaFoldDB" id="A0AAV4AIL3"/>
<evidence type="ECO:0000313" key="1">
    <source>
        <dbReference type="EMBL" id="GFO08005.1"/>
    </source>
</evidence>
<comment type="caution">
    <text evidence="1">The sequence shown here is derived from an EMBL/GenBank/DDBJ whole genome shotgun (WGS) entry which is preliminary data.</text>
</comment>
<proteinExistence type="predicted"/>
<name>A0AAV4AIL3_9GAST</name>
<keyword evidence="2" id="KW-1185">Reference proteome</keyword>
<organism evidence="1 2">
    <name type="scientific">Plakobranchus ocellatus</name>
    <dbReference type="NCBI Taxonomy" id="259542"/>
    <lineage>
        <taxon>Eukaryota</taxon>
        <taxon>Metazoa</taxon>
        <taxon>Spiralia</taxon>
        <taxon>Lophotrochozoa</taxon>
        <taxon>Mollusca</taxon>
        <taxon>Gastropoda</taxon>
        <taxon>Heterobranchia</taxon>
        <taxon>Euthyneura</taxon>
        <taxon>Panpulmonata</taxon>
        <taxon>Sacoglossa</taxon>
        <taxon>Placobranchoidea</taxon>
        <taxon>Plakobranchidae</taxon>
        <taxon>Plakobranchus</taxon>
    </lineage>
</organism>
<protein>
    <submittedName>
        <fullName evidence="1">PiggyBac transposable element-derived protein 4-like</fullName>
    </submittedName>
</protein>
<evidence type="ECO:0000313" key="2">
    <source>
        <dbReference type="Proteomes" id="UP000735302"/>
    </source>
</evidence>
<gene>
    <name evidence="1" type="ORF">PoB_003451000</name>
</gene>